<dbReference type="Proteomes" id="UP000182987">
    <property type="component" value="Chromosome"/>
</dbReference>
<dbReference type="PATRIC" id="fig|1440763.5.peg.2222"/>
<name>A0A0G9HBF1_9GAMM</name>
<protein>
    <submittedName>
        <fullName evidence="1">Uncharacterized protein</fullName>
    </submittedName>
</protein>
<sequence length="188" mass="20330">MTDPNVSTKNLRSSRLKLILIMLVFLAPIIAAGLLTLSGWQPEGKGNGRPIVPQRSVTDVRVDVDGKPWVWRDSEPRLTLIALPGPGCADHCLQTLALMRNARIVLNANADRLRLLYLGTPPTAPGADGVMPSWKLGSDAADAFGEFRPTEPDTVSAVLIESNGTALSYYPAGFDPSGLRKDMQKVIR</sequence>
<dbReference type="EMBL" id="CP017480">
    <property type="protein sequence ID" value="APG04102.1"/>
    <property type="molecule type" value="Genomic_DNA"/>
</dbReference>
<dbReference type="RefSeq" id="WP_046967933.1">
    <property type="nucleotide sequence ID" value="NZ_CP017480.1"/>
</dbReference>
<reference evidence="2" key="1">
    <citation type="submission" date="2016-09" db="EMBL/GenBank/DDBJ databases">
        <authorList>
            <person name="Lysoe E."/>
        </authorList>
    </citation>
    <scope>NUCLEOTIDE SEQUENCE [LARGE SCALE GENOMIC DNA]</scope>
    <source>
        <strain evidence="2">LJ96T</strain>
    </source>
</reference>
<gene>
    <name evidence="1" type="ORF">BJI69_09485</name>
</gene>
<dbReference type="OrthoDB" id="9785445at2"/>
<accession>A0A0G9HBF1</accession>
<proteinExistence type="predicted"/>
<evidence type="ECO:0000313" key="2">
    <source>
        <dbReference type="Proteomes" id="UP000182987"/>
    </source>
</evidence>
<dbReference type="STRING" id="1440763.BJI69_09485"/>
<keyword evidence="2" id="KW-1185">Reference proteome</keyword>
<dbReference type="AlphaFoldDB" id="A0A0G9HBF1"/>
<organism evidence="1 2">
    <name type="scientific">Luteibacter rhizovicinus DSM 16549</name>
    <dbReference type="NCBI Taxonomy" id="1440763"/>
    <lineage>
        <taxon>Bacteria</taxon>
        <taxon>Pseudomonadati</taxon>
        <taxon>Pseudomonadota</taxon>
        <taxon>Gammaproteobacteria</taxon>
        <taxon>Lysobacterales</taxon>
        <taxon>Rhodanobacteraceae</taxon>
        <taxon>Luteibacter</taxon>
    </lineage>
</organism>
<dbReference type="KEGG" id="lrz:BJI69_09485"/>
<evidence type="ECO:0000313" key="1">
    <source>
        <dbReference type="EMBL" id="APG04102.1"/>
    </source>
</evidence>